<dbReference type="GO" id="GO:0005975">
    <property type="term" value="P:carbohydrate metabolic process"/>
    <property type="evidence" value="ECO:0007669"/>
    <property type="project" value="InterPro"/>
</dbReference>
<dbReference type="GO" id="GO:0006048">
    <property type="term" value="P:UDP-N-acetylglucosamine biosynthetic process"/>
    <property type="evidence" value="ECO:0007669"/>
    <property type="project" value="TreeGrafter"/>
</dbReference>
<dbReference type="Gene3D" id="3.40.120.10">
    <property type="entry name" value="Alpha-D-Glucose-1,6-Bisphosphate, subunit A, domain 3"/>
    <property type="match status" value="1"/>
</dbReference>
<evidence type="ECO:0000259" key="6">
    <source>
        <dbReference type="Pfam" id="PF00408"/>
    </source>
</evidence>
<keyword evidence="4" id="KW-0460">Magnesium</keyword>
<keyword evidence="5 9" id="KW-0413">Isomerase</keyword>
<name>L1LDC2_THEEQ</name>
<dbReference type="EC" id="5.4.2.3" evidence="9"/>
<feature type="domain" description="Alpha-D-phosphohexomutase alpha/beta/alpha" evidence="7">
    <location>
        <begin position="80"/>
        <end position="119"/>
    </location>
</feature>
<sequence length="600" mass="67494">MIALDKIPDGPSVPEGFLGVGYGTSGFRSHAEGPINAMDHVAYRCGLIFAAMPLISRGYPDVYSEYLLKSKDSDSEVIGMGCVITASHNPYQDNGVKLFTPSGEMLESEWEQLMDEFVNTKGSVQELLKEYLKVSQGFKEHLETFRKRYSIRIIVGYDSRSTSPRLVSFFKKGVNAVLDALELDTSECIVIGKVTTPTLPFLLNNGYASVSSDSVYLDYIEGVFSDVVQKFTKFGLLKETFTIDTNEELYYDCSFGVSSFKIWRFCNCIRLLGMNPYVCNSSIPGDPSEMFNRLNAGCGSDYVMSKNTVPQSVKDMDIYIGKRFCSFDGDADRVIYFVPGRDGQCTVFHGDHILLVKLLFLRSLLKDCTFKLSVGVLQTRYSNGAITAYIHSLISKWNSESSGIEWHHEFFNSGVKHAQRAAKKYDLSVYYEKNGHGAIVSRVNTFESTCSCLNELSSKENNGNREILSSVLRLFYPGGDAIVNSLVFELALKVLDMSIYDCVRLYTDLPFMNTRYEIPKHIMTRFSTSIDNDSVLVRPKEFQESLESQVQLYDGARAFVRPSGTENILRIYVEANSEDVVKVLYDFIIEGIERALNDTE</sequence>
<evidence type="ECO:0000259" key="8">
    <source>
        <dbReference type="Pfam" id="PF21404"/>
    </source>
</evidence>
<comment type="caution">
    <text evidence="9">The sequence shown here is derived from an EMBL/GenBank/DDBJ whole genome shotgun (WGS) entry which is preliminary data.</text>
</comment>
<dbReference type="VEuPathDB" id="PiroplasmaDB:BEWA_034830"/>
<accession>L1LDC2</accession>
<dbReference type="InterPro" id="IPR005844">
    <property type="entry name" value="A-D-PHexomutase_a/b/a-I"/>
</dbReference>
<keyword evidence="10" id="KW-1185">Reference proteome</keyword>
<comment type="similarity">
    <text evidence="2">Belongs to the phosphohexose mutase family.</text>
</comment>
<dbReference type="STRING" id="1537102.L1LDC2"/>
<evidence type="ECO:0000256" key="3">
    <source>
        <dbReference type="ARBA" id="ARBA00022723"/>
    </source>
</evidence>
<organism evidence="9 10">
    <name type="scientific">Theileria equi strain WA</name>
    <dbReference type="NCBI Taxonomy" id="1537102"/>
    <lineage>
        <taxon>Eukaryota</taxon>
        <taxon>Sar</taxon>
        <taxon>Alveolata</taxon>
        <taxon>Apicomplexa</taxon>
        <taxon>Aconoidasida</taxon>
        <taxon>Piroplasmida</taxon>
        <taxon>Theileriidae</taxon>
        <taxon>Theileria</taxon>
    </lineage>
</organism>
<dbReference type="SUPFAM" id="SSF53738">
    <property type="entry name" value="Phosphoglucomutase, first 3 domains"/>
    <property type="match status" value="2"/>
</dbReference>
<evidence type="ECO:0000256" key="5">
    <source>
        <dbReference type="ARBA" id="ARBA00023235"/>
    </source>
</evidence>
<dbReference type="InterPro" id="IPR005843">
    <property type="entry name" value="A-D-PHexomutase_C"/>
</dbReference>
<proteinExistence type="inferred from homology"/>
<evidence type="ECO:0000313" key="10">
    <source>
        <dbReference type="Proteomes" id="UP000031512"/>
    </source>
</evidence>
<dbReference type="PANTHER" id="PTHR45955:SF1">
    <property type="entry name" value="PHOSPHOACETYLGLUCOSAMINE MUTASE"/>
    <property type="match status" value="1"/>
</dbReference>
<dbReference type="InterPro" id="IPR049022">
    <property type="entry name" value="AMG1_III"/>
</dbReference>
<dbReference type="PANTHER" id="PTHR45955">
    <property type="entry name" value="PHOSPHOACETYLGLUCOSAMINE MUTASE"/>
    <property type="match status" value="1"/>
</dbReference>
<dbReference type="InterPro" id="IPR036900">
    <property type="entry name" value="A-D-PHexomutase_C_sf"/>
</dbReference>
<dbReference type="eggNOG" id="KOG2537">
    <property type="taxonomic scope" value="Eukaryota"/>
</dbReference>
<gene>
    <name evidence="9" type="ORF">BEWA_034830</name>
</gene>
<dbReference type="EMBL" id="ACOU01000002">
    <property type="protein sequence ID" value="EKX73447.1"/>
    <property type="molecule type" value="Genomic_DNA"/>
</dbReference>
<dbReference type="GO" id="GO:0046872">
    <property type="term" value="F:metal ion binding"/>
    <property type="evidence" value="ECO:0007669"/>
    <property type="project" value="UniProtKB-KW"/>
</dbReference>
<dbReference type="Proteomes" id="UP000031512">
    <property type="component" value="Unassembled WGS sequence"/>
</dbReference>
<dbReference type="AlphaFoldDB" id="L1LDC2"/>
<feature type="domain" description="Alpha-D-phosphohexomutase C-terminal" evidence="6">
    <location>
        <begin position="550"/>
        <end position="588"/>
    </location>
</feature>
<evidence type="ECO:0000256" key="2">
    <source>
        <dbReference type="ARBA" id="ARBA00010231"/>
    </source>
</evidence>
<dbReference type="Pfam" id="PF00408">
    <property type="entry name" value="PGM_PMM_IV"/>
    <property type="match status" value="1"/>
</dbReference>
<keyword evidence="3" id="KW-0479">Metal-binding</keyword>
<dbReference type="RefSeq" id="XP_004832899.1">
    <property type="nucleotide sequence ID" value="XM_004832842.1"/>
</dbReference>
<evidence type="ECO:0000256" key="4">
    <source>
        <dbReference type="ARBA" id="ARBA00022842"/>
    </source>
</evidence>
<dbReference type="KEGG" id="beq:BEWA_034830"/>
<dbReference type="Pfam" id="PF02878">
    <property type="entry name" value="PGM_PMM_I"/>
    <property type="match status" value="1"/>
</dbReference>
<dbReference type="SUPFAM" id="SSF55957">
    <property type="entry name" value="Phosphoglucomutase, C-terminal domain"/>
    <property type="match status" value="1"/>
</dbReference>
<dbReference type="OrthoDB" id="1928at2759"/>
<comment type="cofactor">
    <cofactor evidence="1">
        <name>Mg(2+)</name>
        <dbReference type="ChEBI" id="CHEBI:18420"/>
    </cofactor>
</comment>
<protein>
    <submittedName>
        <fullName evidence="9">Phosphoacetylglucosamine mutase, putative</fullName>
        <ecNumber evidence="9">5.4.2.3</ecNumber>
    </submittedName>
</protein>
<evidence type="ECO:0000256" key="1">
    <source>
        <dbReference type="ARBA" id="ARBA00001946"/>
    </source>
</evidence>
<evidence type="ECO:0000259" key="7">
    <source>
        <dbReference type="Pfam" id="PF02878"/>
    </source>
</evidence>
<dbReference type="InterPro" id="IPR016055">
    <property type="entry name" value="A-D-PHexomutase_a/b/a-I/II/III"/>
</dbReference>
<feature type="domain" description="Phosphoacetylglucosamine mutase AMG1" evidence="8">
    <location>
        <begin position="350"/>
        <end position="494"/>
    </location>
</feature>
<reference evidence="9 10" key="1">
    <citation type="journal article" date="2012" name="BMC Genomics">
        <title>Comparative genomic analysis and phylogenetic position of Theileria equi.</title>
        <authorList>
            <person name="Kappmeyer L.S."/>
            <person name="Thiagarajan M."/>
            <person name="Herndon D.R."/>
            <person name="Ramsay J.D."/>
            <person name="Caler E."/>
            <person name="Djikeng A."/>
            <person name="Gillespie J.J."/>
            <person name="Lau A.O."/>
            <person name="Roalson E.H."/>
            <person name="Silva J.C."/>
            <person name="Silva M.G."/>
            <person name="Suarez C.E."/>
            <person name="Ueti M.W."/>
            <person name="Nene V.M."/>
            <person name="Mealey R.H."/>
            <person name="Knowles D.P."/>
            <person name="Brayton K.A."/>
        </authorList>
    </citation>
    <scope>NUCLEOTIDE SEQUENCE [LARGE SCALE GENOMIC DNA]</scope>
    <source>
        <strain evidence="9 10">WA</strain>
    </source>
</reference>
<evidence type="ECO:0000313" key="9">
    <source>
        <dbReference type="EMBL" id="EKX73447.1"/>
    </source>
</evidence>
<dbReference type="GeneID" id="15807868"/>
<dbReference type="Pfam" id="PF21404">
    <property type="entry name" value="AMG1_III"/>
    <property type="match status" value="1"/>
</dbReference>
<dbReference type="Gene3D" id="3.30.310.50">
    <property type="entry name" value="Alpha-D-phosphohexomutase, C-terminal domain"/>
    <property type="match status" value="1"/>
</dbReference>
<dbReference type="GO" id="GO:0004610">
    <property type="term" value="F:phosphoacetylglucosamine mutase activity"/>
    <property type="evidence" value="ECO:0007669"/>
    <property type="project" value="UniProtKB-EC"/>
</dbReference>